<proteinExistence type="predicted"/>
<protein>
    <submittedName>
        <fullName evidence="1">Uncharacterized protein</fullName>
    </submittedName>
</protein>
<evidence type="ECO:0000313" key="1">
    <source>
        <dbReference type="EMBL" id="AOP52093.1"/>
    </source>
</evidence>
<accession>A0A1D7VZC9</accession>
<organism evidence="1 2">
    <name type="scientific">Brevibacterium aurantiacum</name>
    <dbReference type="NCBI Taxonomy" id="273384"/>
    <lineage>
        <taxon>Bacteria</taxon>
        <taxon>Bacillati</taxon>
        <taxon>Actinomycetota</taxon>
        <taxon>Actinomycetes</taxon>
        <taxon>Micrococcales</taxon>
        <taxon>Brevibacteriaceae</taxon>
        <taxon>Brevibacterium</taxon>
    </lineage>
</organism>
<dbReference type="eggNOG" id="COG0286">
    <property type="taxonomic scope" value="Bacteria"/>
</dbReference>
<dbReference type="KEGG" id="blin:BLSMQ_0375"/>
<dbReference type="AlphaFoldDB" id="A0A1D7VZC9"/>
<sequence length="650" mass="70117">MGGAMGETLMSMQDIADLAGVTRPAVSQWRRRTKVRGRDVPFPQPSYGPAGRELFETREVVDWLRSTGRGNNAEFAEDAPAAGIPAGVTFDQSLILLCLRDNSEDDLSNLDESTFVEIAMSIDPADGVVLSEVIEGNFPAAALEFVDDLYSASYGAPDALDRLESGRLGRNQERRGFSRELVDIVAAVVDGLVAQAGLSDGGVEQPGAGRFVLACEDLDLLAIAQNLAGLDSHDRTDSSQLRDLRRRALLRGWLALDVDQPKVTVTSVHGLERTAALEKLDHVVLDLKPSEYAIIDGSADLLCDRLEGTAERHRSESLRGSRSANHGPLVGAIRLPRGLWKHAPRQNSGLWILKGQAGIARPWVADLSETEIDSDELAADIAGVLATSSAPNELPARAFRYVRVRDIRSILRGEAVVPPGTRAVSFASDRHDFIDDVRAASIETAEAIDVFDIYVNDRAASVVVGSTSLGAMIESGTITRHSGSRIDAALAEVPGMVPVVDARRSGEVFRVDAFVAENSFRRSIRTLPGDVVYCPSPSTAWVDGRGGSLVLTPNKILRLGDDARIGPHTLAAVINDATSKEYANWQVPSIPVDQVEAVEDAMRRLSEYRQQLQVKERAAMTLGHALLSGVASGTMELMESSLEPRTSHGR</sequence>
<name>A0A1D7VZC9_BREAU</name>
<gene>
    <name evidence="1" type="ORF">BLSMQ_0375</name>
</gene>
<reference evidence="2" key="1">
    <citation type="submission" date="2016-09" db="EMBL/GenBank/DDBJ databases">
        <title>Complete Genome Sequence of Brevibacterium linens SMQ-1335.</title>
        <authorList>
            <person name="de Melo A.G."/>
            <person name="Labrie S.J."/>
            <person name="Dumaresq J."/>
            <person name="Roberts R.J."/>
            <person name="Tremblay D.M."/>
            <person name="Moineau S."/>
        </authorList>
    </citation>
    <scope>NUCLEOTIDE SEQUENCE [LARGE SCALE GENOMIC DNA]</scope>
    <source>
        <strain evidence="2">SMQ-1335</strain>
    </source>
</reference>
<dbReference type="EMBL" id="CP017150">
    <property type="protein sequence ID" value="AOP52093.1"/>
    <property type="molecule type" value="Genomic_DNA"/>
</dbReference>
<evidence type="ECO:0000313" key="2">
    <source>
        <dbReference type="Proteomes" id="UP000094793"/>
    </source>
</evidence>
<dbReference type="Proteomes" id="UP000094793">
    <property type="component" value="Chromosome"/>
</dbReference>
<dbReference type="PATRIC" id="fig|1703.10.peg.389"/>